<keyword evidence="2" id="KW-1185">Reference proteome</keyword>
<name>A0AA39GPV6_SARSR</name>
<dbReference type="EMBL" id="JAPDFR010000001">
    <property type="protein sequence ID" value="KAK0391372.1"/>
    <property type="molecule type" value="Genomic_DNA"/>
</dbReference>
<dbReference type="Proteomes" id="UP001175261">
    <property type="component" value="Unassembled WGS sequence"/>
</dbReference>
<sequence>MIPRPVILPPASPSELLTYVISHCRHPTTVIVCTSRQDFVAALTKNALPPIDPAAAGDDVPQAGATQPPFKNPLLQQTLLQIAVSRHIRIVFLSSVAHFRAWTAVFSPSDSKLPHPPAPQSPDSPVVLVYGLVGLHRDTSEWSAQGISASAVSIVDAAARHGFRAALVEAREDETECQQVDVEERAPLFEYEKLPLLKGIGMREDGSWAGRTVELRTVLGRWFVFKPQDET</sequence>
<comment type="caution">
    <text evidence="1">The sequence shown here is derived from an EMBL/GenBank/DDBJ whole genome shotgun (WGS) entry which is preliminary data.</text>
</comment>
<protein>
    <submittedName>
        <fullName evidence="1">Uncharacterized protein</fullName>
    </submittedName>
</protein>
<organism evidence="1 2">
    <name type="scientific">Sarocladium strictum</name>
    <name type="common">Black bundle disease fungus</name>
    <name type="synonym">Acremonium strictum</name>
    <dbReference type="NCBI Taxonomy" id="5046"/>
    <lineage>
        <taxon>Eukaryota</taxon>
        <taxon>Fungi</taxon>
        <taxon>Dikarya</taxon>
        <taxon>Ascomycota</taxon>
        <taxon>Pezizomycotina</taxon>
        <taxon>Sordariomycetes</taxon>
        <taxon>Hypocreomycetidae</taxon>
        <taxon>Hypocreales</taxon>
        <taxon>Sarocladiaceae</taxon>
        <taxon>Sarocladium</taxon>
    </lineage>
</organism>
<evidence type="ECO:0000313" key="2">
    <source>
        <dbReference type="Proteomes" id="UP001175261"/>
    </source>
</evidence>
<evidence type="ECO:0000313" key="1">
    <source>
        <dbReference type="EMBL" id="KAK0391372.1"/>
    </source>
</evidence>
<accession>A0AA39GPV6</accession>
<gene>
    <name evidence="1" type="ORF">NLU13_0873</name>
</gene>
<dbReference type="AlphaFoldDB" id="A0AA39GPV6"/>
<proteinExistence type="predicted"/>
<reference evidence="1" key="1">
    <citation type="submission" date="2022-10" db="EMBL/GenBank/DDBJ databases">
        <title>Determination and structural analysis of whole genome sequence of Sarocladium strictum F4-1.</title>
        <authorList>
            <person name="Hu L."/>
            <person name="Jiang Y."/>
        </authorList>
    </citation>
    <scope>NUCLEOTIDE SEQUENCE</scope>
    <source>
        <strain evidence="1">F4-1</strain>
    </source>
</reference>